<evidence type="ECO:0000313" key="6">
    <source>
        <dbReference type="EMBL" id="RDU71221.1"/>
    </source>
</evidence>
<gene>
    <name evidence="6" type="ORF">CQA58_03655</name>
</gene>
<dbReference type="InterPro" id="IPR026591">
    <property type="entry name" value="Sirtuin_cat_small_dom_sf"/>
</dbReference>
<dbReference type="InterPro" id="IPR026590">
    <property type="entry name" value="Ssirtuin_cat_dom"/>
</dbReference>
<dbReference type="SUPFAM" id="SSF52467">
    <property type="entry name" value="DHS-like NAD/FAD-binding domain"/>
    <property type="match status" value="1"/>
</dbReference>
<sequence length="265" mass="30066">MQHIKDLLRTCSHLLITSGAGMSADSGLPTFRDKEGFWREYPALRELGIDFQEIANPSAFLFQPSLAWSFYAHRHNLYLRTPPHQGYSTLLEFARSKKSFFVLTSNVDSHFLTSGYPSCSLYECHGNITYHQCTCTHELWREDREIPMEDSKVPNLPKCPFCGNISRPNILMFNDWSFNDARESLQAQNFLEWKRSLNQDELLVILEIGAGVAIPTIRDMGEKLATSHPNAKLIRINPKDTEIPKGLGYSLQMGALEGIKALLGD</sequence>
<dbReference type="PANTHER" id="PTHR11085">
    <property type="entry name" value="NAD-DEPENDENT PROTEIN DEACYLASE SIRTUIN-5, MITOCHONDRIAL-RELATED"/>
    <property type="match status" value="1"/>
</dbReference>
<dbReference type="InterPro" id="IPR029035">
    <property type="entry name" value="DHS-like_NAD/FAD-binding_dom"/>
</dbReference>
<keyword evidence="2" id="KW-0808">Transferase</keyword>
<evidence type="ECO:0000313" key="7">
    <source>
        <dbReference type="Proteomes" id="UP000257045"/>
    </source>
</evidence>
<evidence type="ECO:0000256" key="3">
    <source>
        <dbReference type="ARBA" id="ARBA00023027"/>
    </source>
</evidence>
<dbReference type="Proteomes" id="UP000257045">
    <property type="component" value="Unassembled WGS sequence"/>
</dbReference>
<evidence type="ECO:0000256" key="1">
    <source>
        <dbReference type="ARBA" id="ARBA00012928"/>
    </source>
</evidence>
<dbReference type="Gene3D" id="3.30.1600.10">
    <property type="entry name" value="SIR2/SIRT2 'Small Domain"/>
    <property type="match status" value="1"/>
</dbReference>
<dbReference type="Gene3D" id="3.40.50.1220">
    <property type="entry name" value="TPP-binding domain"/>
    <property type="match status" value="1"/>
</dbReference>
<comment type="caution">
    <text evidence="4">Lacks conserved residue(s) required for the propagation of feature annotation.</text>
</comment>
<dbReference type="RefSeq" id="WP_115569367.1">
    <property type="nucleotide sequence ID" value="NZ_NXLV01000004.1"/>
</dbReference>
<keyword evidence="3" id="KW-0520">NAD</keyword>
<dbReference type="GO" id="GO:0017136">
    <property type="term" value="F:histone deacetylase activity, NAD-dependent"/>
    <property type="evidence" value="ECO:0007669"/>
    <property type="project" value="TreeGrafter"/>
</dbReference>
<dbReference type="EMBL" id="NXLV01000004">
    <property type="protein sequence ID" value="RDU71221.1"/>
    <property type="molecule type" value="Genomic_DNA"/>
</dbReference>
<dbReference type="InterPro" id="IPR050134">
    <property type="entry name" value="NAD-dep_sirtuin_deacylases"/>
</dbReference>
<evidence type="ECO:0000256" key="4">
    <source>
        <dbReference type="PROSITE-ProRule" id="PRU00236"/>
    </source>
</evidence>
<dbReference type="AlphaFoldDB" id="A0A3D8J381"/>
<proteinExistence type="predicted"/>
<reference evidence="6 7" key="1">
    <citation type="submission" date="2018-04" db="EMBL/GenBank/DDBJ databases">
        <title>Novel Campyloabacter and Helicobacter Species and Strains.</title>
        <authorList>
            <person name="Mannion A.J."/>
            <person name="Shen Z."/>
            <person name="Fox J.G."/>
        </authorList>
    </citation>
    <scope>NUCLEOTIDE SEQUENCE [LARGE SCALE GENOMIC DNA]</scope>
    <source>
        <strain evidence="6 7">MIT 04-9366</strain>
    </source>
</reference>
<organism evidence="6 7">
    <name type="scientific">Helicobacter brantae</name>
    <dbReference type="NCBI Taxonomy" id="375927"/>
    <lineage>
        <taxon>Bacteria</taxon>
        <taxon>Pseudomonadati</taxon>
        <taxon>Campylobacterota</taxon>
        <taxon>Epsilonproteobacteria</taxon>
        <taxon>Campylobacterales</taxon>
        <taxon>Helicobacteraceae</taxon>
        <taxon>Helicobacter</taxon>
    </lineage>
</organism>
<feature type="domain" description="Deacetylase sirtuin-type" evidence="5">
    <location>
        <begin position="1"/>
        <end position="265"/>
    </location>
</feature>
<dbReference type="EC" id="2.3.1.286" evidence="1"/>
<dbReference type="Pfam" id="PF02146">
    <property type="entry name" value="SIR2"/>
    <property type="match status" value="1"/>
</dbReference>
<protein>
    <recommendedName>
        <fullName evidence="1">protein acetyllysine N-acetyltransferase</fullName>
        <ecNumber evidence="1">2.3.1.286</ecNumber>
    </recommendedName>
</protein>
<comment type="caution">
    <text evidence="6">The sequence shown here is derived from an EMBL/GenBank/DDBJ whole genome shotgun (WGS) entry which is preliminary data.</text>
</comment>
<evidence type="ECO:0000259" key="5">
    <source>
        <dbReference type="PROSITE" id="PS50305"/>
    </source>
</evidence>
<dbReference type="PROSITE" id="PS50305">
    <property type="entry name" value="SIRTUIN"/>
    <property type="match status" value="1"/>
</dbReference>
<accession>A0A3D8J381</accession>
<evidence type="ECO:0000256" key="2">
    <source>
        <dbReference type="ARBA" id="ARBA00022679"/>
    </source>
</evidence>
<name>A0A3D8J381_9HELI</name>
<dbReference type="InterPro" id="IPR003000">
    <property type="entry name" value="Sirtuin"/>
</dbReference>
<dbReference type="PANTHER" id="PTHR11085:SF10">
    <property type="entry name" value="NAD-DEPENDENT PROTEIN DEACYLASE SIRTUIN-5, MITOCHONDRIAL-RELATED"/>
    <property type="match status" value="1"/>
</dbReference>
<dbReference type="OrthoDB" id="9800582at2"/>
<keyword evidence="7" id="KW-1185">Reference proteome</keyword>
<dbReference type="GO" id="GO:0070403">
    <property type="term" value="F:NAD+ binding"/>
    <property type="evidence" value="ECO:0007669"/>
    <property type="project" value="InterPro"/>
</dbReference>